<gene>
    <name evidence="8" type="ORF">Cme02nite_59500</name>
</gene>
<dbReference type="GO" id="GO:0004519">
    <property type="term" value="F:endonuclease activity"/>
    <property type="evidence" value="ECO:0007669"/>
    <property type="project" value="UniProtKB-KW"/>
</dbReference>
<dbReference type="InterPro" id="IPR004603">
    <property type="entry name" value="DNA_mismatch_endonuc_vsr"/>
</dbReference>
<evidence type="ECO:0000256" key="3">
    <source>
        <dbReference type="ARBA" id="ARBA00022763"/>
    </source>
</evidence>
<comment type="caution">
    <text evidence="8">The sequence shown here is derived from an EMBL/GenBank/DDBJ whole genome shotgun (WGS) entry which is preliminary data.</text>
</comment>
<evidence type="ECO:0000256" key="7">
    <source>
        <dbReference type="SAM" id="MobiDB-lite"/>
    </source>
</evidence>
<evidence type="ECO:0000256" key="6">
    <source>
        <dbReference type="ARBA" id="ARBA00029466"/>
    </source>
</evidence>
<dbReference type="GO" id="GO:0006298">
    <property type="term" value="P:mismatch repair"/>
    <property type="evidence" value="ECO:0007669"/>
    <property type="project" value="InterPro"/>
</dbReference>
<dbReference type="CDD" id="cd00221">
    <property type="entry name" value="Vsr"/>
    <property type="match status" value="1"/>
</dbReference>
<organism evidence="8 9">
    <name type="scientific">Catellatospora methionotrophica</name>
    <dbReference type="NCBI Taxonomy" id="121620"/>
    <lineage>
        <taxon>Bacteria</taxon>
        <taxon>Bacillati</taxon>
        <taxon>Actinomycetota</taxon>
        <taxon>Actinomycetes</taxon>
        <taxon>Micromonosporales</taxon>
        <taxon>Micromonosporaceae</taxon>
        <taxon>Catellatospora</taxon>
    </lineage>
</organism>
<keyword evidence="9" id="KW-1185">Reference proteome</keyword>
<evidence type="ECO:0000256" key="4">
    <source>
        <dbReference type="ARBA" id="ARBA00022801"/>
    </source>
</evidence>
<dbReference type="GO" id="GO:0016787">
    <property type="term" value="F:hydrolase activity"/>
    <property type="evidence" value="ECO:0007669"/>
    <property type="project" value="UniProtKB-KW"/>
</dbReference>
<dbReference type="AlphaFoldDB" id="A0A8J3LB00"/>
<dbReference type="NCBIfam" id="TIGR00632">
    <property type="entry name" value="vsr"/>
    <property type="match status" value="1"/>
</dbReference>
<comment type="similarity">
    <text evidence="6">Belongs to the Vsr family.</text>
</comment>
<protein>
    <recommendedName>
        <fullName evidence="10">Very short patch repair endonuclease</fullName>
    </recommendedName>
</protein>
<dbReference type="Proteomes" id="UP000660339">
    <property type="component" value="Unassembled WGS sequence"/>
</dbReference>
<keyword evidence="3" id="KW-0227">DNA damage</keyword>
<evidence type="ECO:0000256" key="5">
    <source>
        <dbReference type="ARBA" id="ARBA00023204"/>
    </source>
</evidence>
<sequence>MRDYPHDVAKTPQSWASSEGTRRSMQANRGRDTSPELAIRRRAHAVGLRYRVCVRPLPGLRRTADLVFTRAKVAVFVDGCFWHGCEQHHTVAKTNAEFWAKKVQANRGRDLQTDAALTAAGWTVVRIWEHEDPDHAVDRIRAAVTDARISASRTAGA</sequence>
<reference evidence="8" key="1">
    <citation type="submission" date="2021-01" db="EMBL/GenBank/DDBJ databases">
        <title>Whole genome shotgun sequence of Catellatospora methionotrophica NBRC 14553.</title>
        <authorList>
            <person name="Komaki H."/>
            <person name="Tamura T."/>
        </authorList>
    </citation>
    <scope>NUCLEOTIDE SEQUENCE</scope>
    <source>
        <strain evidence="8">NBRC 14553</strain>
    </source>
</reference>
<dbReference type="InterPro" id="IPR011335">
    <property type="entry name" value="Restrct_endonuc-II-like"/>
</dbReference>
<name>A0A8J3LB00_9ACTN</name>
<dbReference type="Gene3D" id="3.40.960.10">
    <property type="entry name" value="VSR Endonuclease"/>
    <property type="match status" value="1"/>
</dbReference>
<proteinExistence type="inferred from homology"/>
<keyword evidence="1" id="KW-0540">Nuclease</keyword>
<dbReference type="EMBL" id="BONJ01000034">
    <property type="protein sequence ID" value="GIG17618.1"/>
    <property type="molecule type" value="Genomic_DNA"/>
</dbReference>
<keyword evidence="4" id="KW-0378">Hydrolase</keyword>
<keyword evidence="2" id="KW-0255">Endonuclease</keyword>
<keyword evidence="5" id="KW-0234">DNA repair</keyword>
<evidence type="ECO:0000313" key="9">
    <source>
        <dbReference type="Proteomes" id="UP000660339"/>
    </source>
</evidence>
<dbReference type="Pfam" id="PF03852">
    <property type="entry name" value="Vsr"/>
    <property type="match status" value="1"/>
</dbReference>
<feature type="region of interest" description="Disordered" evidence="7">
    <location>
        <begin position="1"/>
        <end position="36"/>
    </location>
</feature>
<dbReference type="SUPFAM" id="SSF52980">
    <property type="entry name" value="Restriction endonuclease-like"/>
    <property type="match status" value="1"/>
</dbReference>
<evidence type="ECO:0008006" key="10">
    <source>
        <dbReference type="Google" id="ProtNLM"/>
    </source>
</evidence>
<evidence type="ECO:0000313" key="8">
    <source>
        <dbReference type="EMBL" id="GIG17618.1"/>
    </source>
</evidence>
<evidence type="ECO:0000256" key="1">
    <source>
        <dbReference type="ARBA" id="ARBA00022722"/>
    </source>
</evidence>
<feature type="compositionally biased region" description="Polar residues" evidence="7">
    <location>
        <begin position="11"/>
        <end position="27"/>
    </location>
</feature>
<accession>A0A8J3LB00</accession>
<evidence type="ECO:0000256" key="2">
    <source>
        <dbReference type="ARBA" id="ARBA00022759"/>
    </source>
</evidence>